<proteinExistence type="predicted"/>
<evidence type="ECO:0000313" key="3">
    <source>
        <dbReference type="Proteomes" id="UP000594638"/>
    </source>
</evidence>
<dbReference type="EMBL" id="CACTIH010005561">
    <property type="protein sequence ID" value="CAA2997613.1"/>
    <property type="molecule type" value="Genomic_DNA"/>
</dbReference>
<organism evidence="2 3">
    <name type="scientific">Olea europaea subsp. europaea</name>
    <dbReference type="NCBI Taxonomy" id="158383"/>
    <lineage>
        <taxon>Eukaryota</taxon>
        <taxon>Viridiplantae</taxon>
        <taxon>Streptophyta</taxon>
        <taxon>Embryophyta</taxon>
        <taxon>Tracheophyta</taxon>
        <taxon>Spermatophyta</taxon>
        <taxon>Magnoliopsida</taxon>
        <taxon>eudicotyledons</taxon>
        <taxon>Gunneridae</taxon>
        <taxon>Pentapetalae</taxon>
        <taxon>asterids</taxon>
        <taxon>lamiids</taxon>
        <taxon>Lamiales</taxon>
        <taxon>Oleaceae</taxon>
        <taxon>Oleeae</taxon>
        <taxon>Olea</taxon>
    </lineage>
</organism>
<dbReference type="AlphaFoldDB" id="A0A8S0SXP3"/>
<name>A0A8S0SXP3_OLEEU</name>
<accession>A0A8S0SXP3</accession>
<dbReference type="PANTHER" id="PTHR48449:SF1">
    <property type="entry name" value="DUF1985 DOMAIN-CONTAINING PROTEIN"/>
    <property type="match status" value="1"/>
</dbReference>
<evidence type="ECO:0000259" key="1">
    <source>
        <dbReference type="Pfam" id="PF09331"/>
    </source>
</evidence>
<feature type="domain" description="DUF1985" evidence="1">
    <location>
        <begin position="1"/>
        <end position="115"/>
    </location>
</feature>
<dbReference type="Pfam" id="PF09331">
    <property type="entry name" value="DUF1985"/>
    <property type="match status" value="1"/>
</dbReference>
<dbReference type="Gramene" id="OE9A018353T1">
    <property type="protein sequence ID" value="OE9A018353C1"/>
    <property type="gene ID" value="OE9A018353"/>
</dbReference>
<dbReference type="PANTHER" id="PTHR48449">
    <property type="entry name" value="DUF1985 DOMAIN-CONTAINING PROTEIN"/>
    <property type="match status" value="1"/>
</dbReference>
<comment type="caution">
    <text evidence="2">The sequence shown here is derived from an EMBL/GenBank/DDBJ whole genome shotgun (WGS) entry which is preliminary data.</text>
</comment>
<dbReference type="InterPro" id="IPR015410">
    <property type="entry name" value="DUF1985"/>
</dbReference>
<gene>
    <name evidence="2" type="ORF">OLEA9_A018353</name>
</gene>
<evidence type="ECO:0000313" key="2">
    <source>
        <dbReference type="EMBL" id="CAA2997613.1"/>
    </source>
</evidence>
<reference evidence="2 3" key="1">
    <citation type="submission" date="2019-12" db="EMBL/GenBank/DDBJ databases">
        <authorList>
            <person name="Alioto T."/>
            <person name="Alioto T."/>
            <person name="Gomez Garrido J."/>
        </authorList>
    </citation>
    <scope>NUCLEOTIDE SEQUENCE [LARGE SCALE GENOMIC DNA]</scope>
</reference>
<keyword evidence="3" id="KW-1185">Reference proteome</keyword>
<dbReference type="Proteomes" id="UP000594638">
    <property type="component" value="Unassembled WGS sequence"/>
</dbReference>
<sequence length="378" mass="43610">MWFKVDGKHLKFSIEELALVTGLKCHGDKNTSVYQIGHYQIKDQFFRHQKSVYKKNIENTFNNLTAQTTDEDAVKMGILYLISSFLYTSTSRFVVPDETMRLVDSRHKDTFLWGKDMDIRVITVVDREDLYRSQPQLPKQYKLSNNNSRELSADLERILFHAAEVDVVMLTSTDEEKMAHYFQGLPEREHITLPLSILASGELMDDPVYQPEDHNYASCSNSSSMPCPYNISPDEPRNRELERTVDISFETLLRTFARTKKHARQGQDMIESGANPSNEADITTKKINERTPTTLIDCEIGIEPRDHAVYPCEQQTGSSTMHLTKSYVQVSAPGTPVKNAFKLYAFKDNIVPPDEDDIDIFEKWFQDDYRPHHMYTSL</sequence>
<protein>
    <recommendedName>
        <fullName evidence="1">DUF1985 domain-containing protein</fullName>
    </recommendedName>
</protein>